<sequence length="159" mass="17572">MSPLKKRLTPENSMQYSNCVTETTVTRASRLDLQKADNRQPAVFFRLYAFARLLQWRALAEGTPSGVPVSFCAGPRTPKPCACHHRFAADVAGLETAAKGGRTMRRTHARPEQPQSQIEIIRVALRDATTAPTVFDALDIAGDALRRLAEINRQEVARG</sequence>
<dbReference type="EMBL" id="CP066075">
    <property type="protein sequence ID" value="QQC65594.1"/>
    <property type="molecule type" value="Genomic_DNA"/>
</dbReference>
<evidence type="ECO:0000313" key="2">
    <source>
        <dbReference type="Proteomes" id="UP000595610"/>
    </source>
</evidence>
<reference evidence="1 2" key="1">
    <citation type="submission" date="2020-12" db="EMBL/GenBank/DDBJ databases">
        <title>FDA dAtabase for Regulatory Grade micrObial Sequences (FDA-ARGOS): Supporting development and validation of Infectious Disease Dx tests.</title>
        <authorList>
            <person name="Nelson B."/>
            <person name="Plummer A."/>
            <person name="Tallon L."/>
            <person name="Sadzewicz L."/>
            <person name="Zhao X."/>
            <person name="Boylan J."/>
            <person name="Ott S."/>
            <person name="Bowen H."/>
            <person name="Vavikolanu K."/>
            <person name="Mehta A."/>
            <person name="Aluvathingal J."/>
            <person name="Nadendla S."/>
            <person name="Myers T."/>
            <person name="Yan Y."/>
            <person name="Sichtig H."/>
        </authorList>
    </citation>
    <scope>NUCLEOTIDE SEQUENCE [LARGE SCALE GENOMIC DNA]</scope>
    <source>
        <strain evidence="1 2">FDAARGOS_1049</strain>
    </source>
</reference>
<organism evidence="1 2">
    <name type="scientific">Paraburkholderia ginsengisoli</name>
    <dbReference type="NCBI Taxonomy" id="311231"/>
    <lineage>
        <taxon>Bacteria</taxon>
        <taxon>Pseudomonadati</taxon>
        <taxon>Pseudomonadota</taxon>
        <taxon>Betaproteobacteria</taxon>
        <taxon>Burkholderiales</taxon>
        <taxon>Burkholderiaceae</taxon>
        <taxon>Paraburkholderia</taxon>
    </lineage>
</organism>
<evidence type="ECO:0000313" key="1">
    <source>
        <dbReference type="EMBL" id="QQC65594.1"/>
    </source>
</evidence>
<accession>A0A7T4N5G0</accession>
<dbReference type="RefSeq" id="WP_157004106.1">
    <property type="nucleotide sequence ID" value="NZ_CP066075.1"/>
</dbReference>
<dbReference type="Proteomes" id="UP000595610">
    <property type="component" value="Chromosome 1"/>
</dbReference>
<dbReference type="AlphaFoldDB" id="A0A7T4N5G0"/>
<gene>
    <name evidence="1" type="ORF">I6I06_16495</name>
</gene>
<dbReference type="KEGG" id="pgis:I6I06_16495"/>
<name>A0A7T4N5G0_9BURK</name>
<keyword evidence="2" id="KW-1185">Reference proteome</keyword>
<protein>
    <submittedName>
        <fullName evidence="1">Uncharacterized protein</fullName>
    </submittedName>
</protein>
<proteinExistence type="predicted"/>